<feature type="transmembrane region" description="Helical" evidence="1">
    <location>
        <begin position="7"/>
        <end position="28"/>
    </location>
</feature>
<keyword evidence="1" id="KW-0472">Membrane</keyword>
<evidence type="ECO:0000313" key="2">
    <source>
        <dbReference type="EMBL" id="GGE15856.1"/>
    </source>
</evidence>
<dbReference type="PANTHER" id="PTHR30441">
    <property type="entry name" value="DUF748 DOMAIN-CONTAINING PROTEIN"/>
    <property type="match status" value="1"/>
</dbReference>
<dbReference type="AlphaFoldDB" id="A0A916ZVK3"/>
<evidence type="ECO:0000313" key="3">
    <source>
        <dbReference type="Proteomes" id="UP000599688"/>
    </source>
</evidence>
<name>A0A916ZVK3_9FLAO</name>
<evidence type="ECO:0000256" key="1">
    <source>
        <dbReference type="SAM" id="Phobius"/>
    </source>
</evidence>
<sequence length="1076" mass="123268">MKRWKKFLVLLVGISFLIFIVAFSILWIQKDQIIQGFVADYNQQIEGEIKIEETIISPFTNFPYISIDVKGLQLLENKTTQEALVYMEDVYVGFDLWELLQGDFHIKSLLLNNGQVSIIQDYKGRYNIVEAFNELQENQKVSDSSMDYFLKKIELQNILFTKESLQDSLVISTQIKTAKSSIQSIENALKVALDLEAIVNVSQGENVYFVKEKYTELHTNFSYDLRHPKMLFEASELVVSNVVFSMQGEIDVMNDVDFDLKFAGLKENFDLLIGLAPPEVEEALRVYENKGEVFFEASIQGKSIKGFSPLIEARFGCENGFFDNIKNNKKLSDLRFLGTFTNGKNRNSSTSELNIQNLSASPEAGIFKGNLRITNFDTPEINLELDSDFDLNFLTKFLNLNDLSNLTGQVRLKMNFNDIVDLENPELALEEFNQSYYSELEINQLNFTSDSFHLPIKNLNVKAKTEGNLTQIRLFQFNLGQSDLSIKGNLTNLPDLVHQTNTAVEANLAVDSDLIDFTEITSTGKKNANIVDEKLHNFSTKLKFTGAANTFLASQSLPVGTFYIEKLIGKLQNYPHELHDFFAQIYISPDQIEVQDFKGMVDDSDFHFSGKLTNYNLFLQENPKGDAGFNFDVDSKLLRLKDVFTYQNENYVPADYQQEVLREIQAKGTLAMHFQDSLVSTDFQLNNFEGRMRVHPLNFKDFSGKLHFENRQITFDKLEGKIGKSHFSVSGNYYLGNDEKLLKQGDEIHFKATYLDLDELTNYNELSSKSTKEVDHDDVFNVFEVPFRNTKITAAIGLLNYHNYNLKNFTSKLRMQENHFVYIDDMRFEAAGGKVTLSGYFNGSNSDSIYFNPDLKLQNVNLDQLLFKFDNFGQDQVISENLHGIMTGRVQGKVLLHTDLTPYIEKSNLKIEVSIQNGRIENFEPMQALSDFFNDKNLNKVLFGSLENRLELKDGSLVIPNMLINSSLGYMQLSGKQNVDLEMDYYLRIPLKMVTQVAAKKLFGSKKGEIDPEQEDDIIYKDKSKNTNYVNVRMQGKPEDYSISLRKNKNEDKGAKGFQKGEEFLFEDLSIEEFEW</sequence>
<dbReference type="InterPro" id="IPR052894">
    <property type="entry name" value="AsmA-related"/>
</dbReference>
<dbReference type="Proteomes" id="UP000599688">
    <property type="component" value="Unassembled WGS sequence"/>
</dbReference>
<reference evidence="2 3" key="1">
    <citation type="journal article" date="2014" name="Int. J. Syst. Evol. Microbiol.">
        <title>Complete genome sequence of Corynebacterium casei LMG S-19264T (=DSM 44701T), isolated from a smear-ripened cheese.</title>
        <authorList>
            <consortium name="US DOE Joint Genome Institute (JGI-PGF)"/>
            <person name="Walter F."/>
            <person name="Albersmeier A."/>
            <person name="Kalinowski J."/>
            <person name="Ruckert C."/>
        </authorList>
    </citation>
    <scope>NUCLEOTIDE SEQUENCE [LARGE SCALE GENOMIC DNA]</scope>
    <source>
        <strain evidence="2 3">CGMCC 1.12925</strain>
    </source>
</reference>
<organism evidence="2 3">
    <name type="scientific">Psychroflexus salis</name>
    <dbReference type="NCBI Taxonomy" id="1526574"/>
    <lineage>
        <taxon>Bacteria</taxon>
        <taxon>Pseudomonadati</taxon>
        <taxon>Bacteroidota</taxon>
        <taxon>Flavobacteriia</taxon>
        <taxon>Flavobacteriales</taxon>
        <taxon>Flavobacteriaceae</taxon>
        <taxon>Psychroflexus</taxon>
    </lineage>
</organism>
<comment type="caution">
    <text evidence="2">The sequence shown here is derived from an EMBL/GenBank/DDBJ whole genome shotgun (WGS) entry which is preliminary data.</text>
</comment>
<protein>
    <recommendedName>
        <fullName evidence="4">AsmA-like C-terminal region</fullName>
    </recommendedName>
</protein>
<keyword evidence="3" id="KW-1185">Reference proteome</keyword>
<keyword evidence="1" id="KW-0812">Transmembrane</keyword>
<dbReference type="RefSeq" id="WP_188406358.1">
    <property type="nucleotide sequence ID" value="NZ_BMGL01000009.1"/>
</dbReference>
<accession>A0A916ZVK3</accession>
<keyword evidence="1" id="KW-1133">Transmembrane helix</keyword>
<dbReference type="PANTHER" id="PTHR30441:SF8">
    <property type="entry name" value="DUF748 DOMAIN-CONTAINING PROTEIN"/>
    <property type="match status" value="1"/>
</dbReference>
<dbReference type="GO" id="GO:0005886">
    <property type="term" value="C:plasma membrane"/>
    <property type="evidence" value="ECO:0007669"/>
    <property type="project" value="TreeGrafter"/>
</dbReference>
<dbReference type="EMBL" id="BMGL01000009">
    <property type="protein sequence ID" value="GGE15856.1"/>
    <property type="molecule type" value="Genomic_DNA"/>
</dbReference>
<proteinExistence type="predicted"/>
<gene>
    <name evidence="2" type="ORF">GCM10010831_16440</name>
</gene>
<dbReference type="GO" id="GO:0090313">
    <property type="term" value="P:regulation of protein targeting to membrane"/>
    <property type="evidence" value="ECO:0007669"/>
    <property type="project" value="TreeGrafter"/>
</dbReference>
<evidence type="ECO:0008006" key="4">
    <source>
        <dbReference type="Google" id="ProtNLM"/>
    </source>
</evidence>